<gene>
    <name evidence="2" type="ORF">CYMTET_32857</name>
</gene>
<reference evidence="2 3" key="1">
    <citation type="journal article" date="2015" name="Genome Biol. Evol.">
        <title>Comparative Genomics of a Bacterivorous Green Alga Reveals Evolutionary Causalities and Consequences of Phago-Mixotrophic Mode of Nutrition.</title>
        <authorList>
            <person name="Burns J.A."/>
            <person name="Paasch A."/>
            <person name="Narechania A."/>
            <person name="Kim E."/>
        </authorList>
    </citation>
    <scope>NUCLEOTIDE SEQUENCE [LARGE SCALE GENOMIC DNA]</scope>
    <source>
        <strain evidence="2 3">PLY_AMNH</strain>
    </source>
</reference>
<feature type="region of interest" description="Disordered" evidence="1">
    <location>
        <begin position="358"/>
        <end position="382"/>
    </location>
</feature>
<evidence type="ECO:0000313" key="2">
    <source>
        <dbReference type="EMBL" id="KAK3258082.1"/>
    </source>
</evidence>
<evidence type="ECO:0000313" key="3">
    <source>
        <dbReference type="Proteomes" id="UP001190700"/>
    </source>
</evidence>
<accession>A0AAE0FDZ7</accession>
<proteinExistence type="predicted"/>
<dbReference type="EMBL" id="LGRX02019840">
    <property type="protein sequence ID" value="KAK3258082.1"/>
    <property type="molecule type" value="Genomic_DNA"/>
</dbReference>
<protein>
    <submittedName>
        <fullName evidence="2">Uncharacterized protein</fullName>
    </submittedName>
</protein>
<name>A0AAE0FDZ7_9CHLO</name>
<evidence type="ECO:0000256" key="1">
    <source>
        <dbReference type="SAM" id="MobiDB-lite"/>
    </source>
</evidence>
<organism evidence="2 3">
    <name type="scientific">Cymbomonas tetramitiformis</name>
    <dbReference type="NCBI Taxonomy" id="36881"/>
    <lineage>
        <taxon>Eukaryota</taxon>
        <taxon>Viridiplantae</taxon>
        <taxon>Chlorophyta</taxon>
        <taxon>Pyramimonadophyceae</taxon>
        <taxon>Pyramimonadales</taxon>
        <taxon>Pyramimonadaceae</taxon>
        <taxon>Cymbomonas</taxon>
    </lineage>
</organism>
<comment type="caution">
    <text evidence="2">The sequence shown here is derived from an EMBL/GenBank/DDBJ whole genome shotgun (WGS) entry which is preliminary data.</text>
</comment>
<dbReference type="AlphaFoldDB" id="A0AAE0FDZ7"/>
<dbReference type="Proteomes" id="UP001190700">
    <property type="component" value="Unassembled WGS sequence"/>
</dbReference>
<feature type="region of interest" description="Disordered" evidence="1">
    <location>
        <begin position="313"/>
        <end position="337"/>
    </location>
</feature>
<keyword evidence="3" id="KW-1185">Reference proteome</keyword>
<sequence length="402" mass="44493">MGRCCRLEPTQLLYLRSEVRTAPVGARHAQREADSAQPMALLAQAQEHGAEPLAPTHMYSVRLTQSQVRDELPPVPPAHAGPKMRGLLHLVQLLVHTAEPLVHGTMGLTQSAEPQLQLGAALLVTTRRSATEQCGAQRAAAGRERRLWELCAELQARDELQPMPHTVLPVQALEPKVQSVQPWEHVAQPLVHDTEELAQGAEQLLEHVAWQVQRRQTHEIELLVRAVTAQLGMPSAATTQHGKPLERGSQWRTPRAKLQVSDELKTTQLVKLRAEPHPHGELKGLRHLAPPTHDAVQKVQGPLQLVQPLEHDSEELAQSAERLAERRRTGRQTHKNELLTYGAEPQVQPLAQPDPQLLVQAQKHGAEPQRGADGQRNSQPMAVQWGTQLDAFAEELAAVQRG</sequence>